<protein>
    <recommendedName>
        <fullName evidence="3">ABC3 transporter permease protein domain-containing protein</fullName>
    </recommendedName>
</protein>
<dbReference type="EMBL" id="BARU01036917">
    <property type="protein sequence ID" value="GAH82398.1"/>
    <property type="molecule type" value="Genomic_DNA"/>
</dbReference>
<name>X1KJZ5_9ZZZZ</name>
<organism evidence="2">
    <name type="scientific">marine sediment metagenome</name>
    <dbReference type="NCBI Taxonomy" id="412755"/>
    <lineage>
        <taxon>unclassified sequences</taxon>
        <taxon>metagenomes</taxon>
        <taxon>ecological metagenomes</taxon>
    </lineage>
</organism>
<accession>X1KJZ5</accession>
<gene>
    <name evidence="2" type="ORF">S03H2_57579</name>
</gene>
<feature type="non-terminal residue" evidence="2">
    <location>
        <position position="177"/>
    </location>
</feature>
<evidence type="ECO:0000313" key="2">
    <source>
        <dbReference type="EMBL" id="GAH82398.1"/>
    </source>
</evidence>
<reference evidence="2" key="1">
    <citation type="journal article" date="2014" name="Front. Microbiol.">
        <title>High frequency of phylogenetically diverse reductive dehalogenase-homologous genes in deep subseafloor sedimentary metagenomes.</title>
        <authorList>
            <person name="Kawai M."/>
            <person name="Futagami T."/>
            <person name="Toyoda A."/>
            <person name="Takaki Y."/>
            <person name="Nishi S."/>
            <person name="Hori S."/>
            <person name="Arai W."/>
            <person name="Tsubouchi T."/>
            <person name="Morono Y."/>
            <person name="Uchiyama I."/>
            <person name="Ito T."/>
            <person name="Fujiyama A."/>
            <person name="Inagaki F."/>
            <person name="Takami H."/>
        </authorList>
    </citation>
    <scope>NUCLEOTIDE SEQUENCE</scope>
    <source>
        <strain evidence="2">Expedition CK06-06</strain>
    </source>
</reference>
<dbReference type="AlphaFoldDB" id="X1KJZ5"/>
<sequence>MTLVTMVLSLGQEVIITNFENLQNLVQSIFLSNWEFSVLGRMIFDIQRFSVFQLDEHLGNLQVFINRIQESLLNVVDVYSTNHELSLNTKVLPLLSNFRREFRIFQIFLLVFMLPTLGMALTLTAFASNQVKKQRDLQVHNFHQRGSSRQMLFGFMVFELIVFSLIAVLVGLLIGWP</sequence>
<evidence type="ECO:0008006" key="3">
    <source>
        <dbReference type="Google" id="ProtNLM"/>
    </source>
</evidence>
<feature type="transmembrane region" description="Helical" evidence="1">
    <location>
        <begin position="104"/>
        <end position="127"/>
    </location>
</feature>
<proteinExistence type="predicted"/>
<evidence type="ECO:0000256" key="1">
    <source>
        <dbReference type="SAM" id="Phobius"/>
    </source>
</evidence>
<keyword evidence="1" id="KW-0812">Transmembrane</keyword>
<comment type="caution">
    <text evidence="2">The sequence shown here is derived from an EMBL/GenBank/DDBJ whole genome shotgun (WGS) entry which is preliminary data.</text>
</comment>
<feature type="transmembrane region" description="Helical" evidence="1">
    <location>
        <begin position="152"/>
        <end position="176"/>
    </location>
</feature>
<keyword evidence="1" id="KW-1133">Transmembrane helix</keyword>
<keyword evidence="1" id="KW-0472">Membrane</keyword>